<accession>A0A392P1D3</accession>
<evidence type="ECO:0000259" key="2">
    <source>
        <dbReference type="Pfam" id="PF12076"/>
    </source>
</evidence>
<reference evidence="3 4" key="1">
    <citation type="journal article" date="2018" name="Front. Plant Sci.">
        <title>Red Clover (Trifolium pratense) and Zigzag Clover (T. medium) - A Picture of Genomic Similarities and Differences.</title>
        <authorList>
            <person name="Dluhosova J."/>
            <person name="Istvanek J."/>
            <person name="Nedelnik J."/>
            <person name="Repkova J."/>
        </authorList>
    </citation>
    <scope>NUCLEOTIDE SEQUENCE [LARGE SCALE GENOMIC DNA]</scope>
    <source>
        <strain evidence="4">cv. 10/8</strain>
        <tissue evidence="3">Leaf</tissue>
    </source>
</reference>
<dbReference type="EMBL" id="LXQA010059017">
    <property type="protein sequence ID" value="MCI05552.1"/>
    <property type="molecule type" value="Genomic_DNA"/>
</dbReference>
<sequence length="78" mass="8782">MSASRVPGLMHALEGWSEHECGSTISHITKRATQMTSQPYVYAIYMKAMVALRQLTTFFAIGNIMKTDSTVDQCLRIR</sequence>
<keyword evidence="4" id="KW-1185">Reference proteome</keyword>
<organism evidence="3 4">
    <name type="scientific">Trifolium medium</name>
    <dbReference type="NCBI Taxonomy" id="97028"/>
    <lineage>
        <taxon>Eukaryota</taxon>
        <taxon>Viridiplantae</taxon>
        <taxon>Streptophyta</taxon>
        <taxon>Embryophyta</taxon>
        <taxon>Tracheophyta</taxon>
        <taxon>Spermatophyta</taxon>
        <taxon>Magnoliopsida</taxon>
        <taxon>eudicotyledons</taxon>
        <taxon>Gunneridae</taxon>
        <taxon>Pentapetalae</taxon>
        <taxon>rosids</taxon>
        <taxon>fabids</taxon>
        <taxon>Fabales</taxon>
        <taxon>Fabaceae</taxon>
        <taxon>Papilionoideae</taxon>
        <taxon>50 kb inversion clade</taxon>
        <taxon>NPAAA clade</taxon>
        <taxon>Hologalegina</taxon>
        <taxon>IRL clade</taxon>
        <taxon>Trifolieae</taxon>
        <taxon>Trifolium</taxon>
    </lineage>
</organism>
<feature type="non-terminal residue" evidence="3">
    <location>
        <position position="78"/>
    </location>
</feature>
<evidence type="ECO:0000313" key="3">
    <source>
        <dbReference type="EMBL" id="MCI05552.1"/>
    </source>
</evidence>
<comment type="subcellular location">
    <subcellularLocation>
        <location evidence="1">Membrane</location>
        <topology evidence="1">Multi-pass membrane protein</topology>
    </subcellularLocation>
</comment>
<dbReference type="InterPro" id="IPR021940">
    <property type="entry name" value="CER1-like_C"/>
</dbReference>
<dbReference type="Pfam" id="PF12076">
    <property type="entry name" value="CER1-like_C"/>
    <property type="match status" value="1"/>
</dbReference>
<evidence type="ECO:0000256" key="1">
    <source>
        <dbReference type="ARBA" id="ARBA00004141"/>
    </source>
</evidence>
<dbReference type="Proteomes" id="UP000265520">
    <property type="component" value="Unassembled WGS sequence"/>
</dbReference>
<protein>
    <recommendedName>
        <fullName evidence="2">Very-long-chain aldehyde decarbonylase CER1-like C-terminal domain-containing protein</fullName>
    </recommendedName>
</protein>
<comment type="caution">
    <text evidence="3">The sequence shown here is derived from an EMBL/GenBank/DDBJ whole genome shotgun (WGS) entry which is preliminary data.</text>
</comment>
<dbReference type="GO" id="GO:0016020">
    <property type="term" value="C:membrane"/>
    <property type="evidence" value="ECO:0007669"/>
    <property type="project" value="UniProtKB-SubCell"/>
</dbReference>
<evidence type="ECO:0000313" key="4">
    <source>
        <dbReference type="Proteomes" id="UP000265520"/>
    </source>
</evidence>
<proteinExistence type="predicted"/>
<feature type="domain" description="Very-long-chain aldehyde decarbonylase CER1-like C-terminal" evidence="2">
    <location>
        <begin position="1"/>
        <end position="30"/>
    </location>
</feature>
<dbReference type="AlphaFoldDB" id="A0A392P1D3"/>
<name>A0A392P1D3_9FABA</name>